<evidence type="ECO:0000313" key="1">
    <source>
        <dbReference type="EMBL" id="PNY04284.1"/>
    </source>
</evidence>
<name>A0A2K3NMM3_TRIPR</name>
<organism evidence="1 2">
    <name type="scientific">Trifolium pratense</name>
    <name type="common">Red clover</name>
    <dbReference type="NCBI Taxonomy" id="57577"/>
    <lineage>
        <taxon>Eukaryota</taxon>
        <taxon>Viridiplantae</taxon>
        <taxon>Streptophyta</taxon>
        <taxon>Embryophyta</taxon>
        <taxon>Tracheophyta</taxon>
        <taxon>Spermatophyta</taxon>
        <taxon>Magnoliopsida</taxon>
        <taxon>eudicotyledons</taxon>
        <taxon>Gunneridae</taxon>
        <taxon>Pentapetalae</taxon>
        <taxon>rosids</taxon>
        <taxon>fabids</taxon>
        <taxon>Fabales</taxon>
        <taxon>Fabaceae</taxon>
        <taxon>Papilionoideae</taxon>
        <taxon>50 kb inversion clade</taxon>
        <taxon>NPAAA clade</taxon>
        <taxon>Hologalegina</taxon>
        <taxon>IRL clade</taxon>
        <taxon>Trifolieae</taxon>
        <taxon>Trifolium</taxon>
    </lineage>
</organism>
<sequence length="265" mass="29484">MDAVDDLAEVVSGMRGLPYFLRETNQLTGADCFIVDVPLSYSITLGLEGIHRPRIVRHSGYHATSKSLVADLQLGQMMLMSVFNVVEQLGAFGIIGVPSGNVRTDPYFNTNVMGFGLKSENESNNSLLQEWKEFRGVPFFLGMSGNLKDVAVALAGEIRDGVYTRLRPQLLHAISFSRYHDTTWGTIRGYKRPELEFSILDALAWVMGVTKKVPKVGLNAVGQHFNGSVSTEELKFMVLAANRTYDLCMVTHKLNGRVLKVKNFY</sequence>
<accession>A0A2K3NMM3</accession>
<dbReference type="Proteomes" id="UP000236291">
    <property type="component" value="Unassembled WGS sequence"/>
</dbReference>
<protein>
    <submittedName>
        <fullName evidence="1">Uncharacterized protein</fullName>
    </submittedName>
</protein>
<dbReference type="EMBL" id="ASHM01000259">
    <property type="protein sequence ID" value="PNY04284.1"/>
    <property type="molecule type" value="Genomic_DNA"/>
</dbReference>
<evidence type="ECO:0000313" key="2">
    <source>
        <dbReference type="Proteomes" id="UP000236291"/>
    </source>
</evidence>
<comment type="caution">
    <text evidence="1">The sequence shown here is derived from an EMBL/GenBank/DDBJ whole genome shotgun (WGS) entry which is preliminary data.</text>
</comment>
<proteinExistence type="predicted"/>
<reference evidence="1 2" key="1">
    <citation type="journal article" date="2014" name="Am. J. Bot.">
        <title>Genome assembly and annotation for red clover (Trifolium pratense; Fabaceae).</title>
        <authorList>
            <person name="Istvanek J."/>
            <person name="Jaros M."/>
            <person name="Krenek A."/>
            <person name="Repkova J."/>
        </authorList>
    </citation>
    <scope>NUCLEOTIDE SEQUENCE [LARGE SCALE GENOMIC DNA]</scope>
    <source>
        <strain evidence="2">cv. Tatra</strain>
        <tissue evidence="1">Young leaves</tissue>
    </source>
</reference>
<reference evidence="1 2" key="2">
    <citation type="journal article" date="2017" name="Front. Plant Sci.">
        <title>Gene Classification and Mining of Molecular Markers Useful in Red Clover (Trifolium pratense) Breeding.</title>
        <authorList>
            <person name="Istvanek J."/>
            <person name="Dluhosova J."/>
            <person name="Dluhos P."/>
            <person name="Patkova L."/>
            <person name="Nedelnik J."/>
            <person name="Repkova J."/>
        </authorList>
    </citation>
    <scope>NUCLEOTIDE SEQUENCE [LARGE SCALE GENOMIC DNA]</scope>
    <source>
        <strain evidence="2">cv. Tatra</strain>
        <tissue evidence="1">Young leaves</tissue>
    </source>
</reference>
<dbReference type="AlphaFoldDB" id="A0A2K3NMM3"/>
<gene>
    <name evidence="1" type="ORF">L195_g000701</name>
</gene>